<comment type="caution">
    <text evidence="2">The sequence shown here is derived from an EMBL/GenBank/DDBJ whole genome shotgun (WGS) entry which is preliminary data.</text>
</comment>
<sequence>MNSSLAGPSRIATFLLTRLFISKPVSKPTKSVETTSQFHLPRWIPTDRCGDGSCGVDGEWIIGLQHTSFSVCVPTFVNCIEARNGPIHPCSSGIRNTRVFFETGFCESVLTFILTPALPADVSGQIWDILATISKVIPLASVETSFPSLFEVLQIHTNNFDITTTRNPIKLFLISEFSHVILDKTSPNASVVQKCFVRMNQGQTPKSMFERESLEESLRLVDLSAGQLIHPVERLPRLHFGQFSYSFKSPEIVFSSLTRLFRLQPTLPTILAESDQLHTVCHSLSYNDSRLKELSKCLLMDLASSNEIVAKHLIDEEYAVYDDLNDRNNNQFLNLYKSKYASLVKHNNNIANILDQSLSEQAYGSLDDRKRINEEGAIRILEEGPFFNILEWIYLAIPESDDLEMNAPSHTFARLAPNLIMFIASDNTTVSQAARTAFERVTGMTSSEADVFLNQTSLDNHSAENGMSLSSGSNIPTETSLLKQARAAVATVCGSRRGSNLIFHQNRSSPYYVRDLLQLYTCTAALAVFLNPSASSPPPAKLSHLVRCVLEWTVSLSDDRSFDLSLSEAHHLLGFIQELALNLFQFVDAPTKIALSSVFPGLPEAFKKMKPEFKFQSLVRIGRVLLSEGLSTHPQISQNLLKFFQAVGDETVKTACHSLQTNHLSSDAPNTSNQTAEMESDNSGRSEEVTETDLMCHLVRLMDVTSNSSQLESLLPLGTYLLWDVEKIRSFQASPDSFLPELLSQVSRLDSPVIASNALNAISHSLDTFPTHFQSSSAQPIISAVVDTLSTLPKLSTQVFCFAVTLNSFGKSERVAKAAMNCATSLINEGALDPHVIAPLLVPFVSADDPSFVKKAVDTFRFLKRKTHFARNTIEISAHVNHLVEIMADVWLCDVVNFAKSDLNRNQFSSAWRQLVVADQCDSTIATRLQRLLIILSSLLKPVERKECDEVGILSSLHSLPASKRIRFVELSLKITVSTIREMHNLTHHLSVSRDIVWRCHTLLVRLGMTDLTDAYRTVIDALQHILKSEETETSLEQLVAFYAERLVDGIDKNPKDSWMLISRLSDWSQNHNTFVNGGTVWRRMVEKVKEEGIEDQLPLTFTIRSEGLITWLGWNCLSKSRFQQPGIGFNKRKFISTHLHIS</sequence>
<evidence type="ECO:0000256" key="1">
    <source>
        <dbReference type="SAM" id="MobiDB-lite"/>
    </source>
</evidence>
<evidence type="ECO:0000313" key="2">
    <source>
        <dbReference type="EMBL" id="KAK2949919.1"/>
    </source>
</evidence>
<accession>A0ABQ9XET6</accession>
<evidence type="ECO:0000313" key="3">
    <source>
        <dbReference type="Proteomes" id="UP001281761"/>
    </source>
</evidence>
<dbReference type="Proteomes" id="UP001281761">
    <property type="component" value="Unassembled WGS sequence"/>
</dbReference>
<protein>
    <submittedName>
        <fullName evidence="2">Uncharacterized protein</fullName>
    </submittedName>
</protein>
<reference evidence="2 3" key="1">
    <citation type="journal article" date="2022" name="bioRxiv">
        <title>Genomics of Preaxostyla Flagellates Illuminates Evolutionary Transitions and the Path Towards Mitochondrial Loss.</title>
        <authorList>
            <person name="Novak L.V.F."/>
            <person name="Treitli S.C."/>
            <person name="Pyrih J."/>
            <person name="Halakuc P."/>
            <person name="Pipaliya S.V."/>
            <person name="Vacek V."/>
            <person name="Brzon O."/>
            <person name="Soukal P."/>
            <person name="Eme L."/>
            <person name="Dacks J.B."/>
            <person name="Karnkowska A."/>
            <person name="Elias M."/>
            <person name="Hampl V."/>
        </authorList>
    </citation>
    <scope>NUCLEOTIDE SEQUENCE [LARGE SCALE GENOMIC DNA]</scope>
    <source>
        <strain evidence="2">NAU3</strain>
        <tissue evidence="2">Gut</tissue>
    </source>
</reference>
<gene>
    <name evidence="2" type="ORF">BLNAU_15148</name>
</gene>
<feature type="compositionally biased region" description="Polar residues" evidence="1">
    <location>
        <begin position="661"/>
        <end position="681"/>
    </location>
</feature>
<keyword evidence="3" id="KW-1185">Reference proteome</keyword>
<dbReference type="InterPro" id="IPR016024">
    <property type="entry name" value="ARM-type_fold"/>
</dbReference>
<organism evidence="2 3">
    <name type="scientific">Blattamonas nauphoetae</name>
    <dbReference type="NCBI Taxonomy" id="2049346"/>
    <lineage>
        <taxon>Eukaryota</taxon>
        <taxon>Metamonada</taxon>
        <taxon>Preaxostyla</taxon>
        <taxon>Oxymonadida</taxon>
        <taxon>Blattamonas</taxon>
    </lineage>
</organism>
<dbReference type="SUPFAM" id="SSF48371">
    <property type="entry name" value="ARM repeat"/>
    <property type="match status" value="1"/>
</dbReference>
<name>A0ABQ9XET6_9EUKA</name>
<proteinExistence type="predicted"/>
<feature type="region of interest" description="Disordered" evidence="1">
    <location>
        <begin position="661"/>
        <end position="687"/>
    </location>
</feature>
<dbReference type="EMBL" id="JARBJD010000146">
    <property type="protein sequence ID" value="KAK2949919.1"/>
    <property type="molecule type" value="Genomic_DNA"/>
</dbReference>